<feature type="region of interest" description="Disordered" evidence="2">
    <location>
        <begin position="538"/>
        <end position="571"/>
    </location>
</feature>
<dbReference type="EMBL" id="KN716289">
    <property type="protein sequence ID" value="KJH47885.1"/>
    <property type="molecule type" value="Genomic_DNA"/>
</dbReference>
<reference evidence="4" key="2">
    <citation type="journal article" date="2016" name="Sci. Rep.">
        <title>Dictyocaulus viviparus genome, variome and transcriptome elucidate lungworm biology and support future intervention.</title>
        <authorList>
            <person name="McNulty S.N."/>
            <person name="Strube C."/>
            <person name="Rosa B.A."/>
            <person name="Martin J.C."/>
            <person name="Tyagi R."/>
            <person name="Choi Y.J."/>
            <person name="Wang Q."/>
            <person name="Hallsworth Pepin K."/>
            <person name="Zhang X."/>
            <person name="Ozersky P."/>
            <person name="Wilson R.K."/>
            <person name="Sternberg P.W."/>
            <person name="Gasser R.B."/>
            <person name="Mitreva M."/>
        </authorList>
    </citation>
    <scope>NUCLEOTIDE SEQUENCE [LARGE SCALE GENOMIC DNA]</scope>
    <source>
        <strain evidence="4">HannoverDv2000</strain>
    </source>
</reference>
<dbReference type="OrthoDB" id="5860707at2759"/>
<feature type="compositionally biased region" description="Low complexity" evidence="2">
    <location>
        <begin position="228"/>
        <end position="239"/>
    </location>
</feature>
<sequence>MGHLNQNDRFDEHHHHDCTVVELGSVDTLSDSERGDAEIDRIIAETNASCFSINRSLFCPFIITTVMMESKLKGCDVTPSSVLEKSGESGELLELEDNDHETLIMRLNLLESLQNKHTVDKEKEDGEVSDEDVYFGQDTSIKITSEPSSYRQGRSSKYGPRKVERSAKRDAVRREKNRSFGSRTTSKVNDSTRHYSSKRSHHYDIDNERSFRSRRSDSRNYERRDRTSSPSVYSSTRRSGCSHRDFVKGKNDTPTSKQVISDLSVTLPVTPNGPNSADVIVSTASQGGESPTVDRVVEASTSHGSGENRSIKRTGDSGSQISVTVNTMSEEHEDIISANKSISEAGCSNGSGVPSHNSSSAFCSEPLWKNRINLTSEFATVNSNIPLPQTPATQFCEKEYALLPPPPAPPVLPKAADVMDKCVPSSIRVQVREGGGRVAQLSATNYMKDHFSEVKRQDLKTANNHLLVQPPPPPPPAENPDNYDNVGMDVESSHSSCCSVVDNEDGDAMARQRMFSESDETQLREMLLNQVILNRMRKTDSVRQSSNTSVNGTNANYKSVPPNDSSSHNESVTVDLRDANHLDSRQQNMKSREARNTPVSMKRHHIDCCDSAEPLNKMRKVDSSFDREDASFLDSPRSCSLSEMELLLREKQSQLNELDIEISERMRCLDSSLRRRTELKSALAEVEADIESGRTQCRTLMQRRNIMRRIVERYEERRLDRLISSEWDFGDGAMKDQASGDRTGTQSNGSMSRSPSIGHLLGAECSIDENHSMSEWTDEQTMRLKLLAKMRTVDPTTSSSQDANNRQSCYVGEQHDECTQTTEATDGVDMVSDFEPLYRSVSFPQRLRRFFGLPSDMSTITTTCTNELSGKKCADVYCESKHTKDEELTTVDVLSMMITHVPGLVDFAESTDIMRQAAELKKRRLPNERFGVFARRLLDELPMNRRAIGIKQNRQEIVMVCM</sequence>
<organism evidence="3 4">
    <name type="scientific">Dictyocaulus viviparus</name>
    <name type="common">Bovine lungworm</name>
    <dbReference type="NCBI Taxonomy" id="29172"/>
    <lineage>
        <taxon>Eukaryota</taxon>
        <taxon>Metazoa</taxon>
        <taxon>Ecdysozoa</taxon>
        <taxon>Nematoda</taxon>
        <taxon>Chromadorea</taxon>
        <taxon>Rhabditida</taxon>
        <taxon>Rhabditina</taxon>
        <taxon>Rhabditomorpha</taxon>
        <taxon>Strongyloidea</taxon>
        <taxon>Metastrongylidae</taxon>
        <taxon>Dictyocaulus</taxon>
    </lineage>
</organism>
<evidence type="ECO:0000313" key="4">
    <source>
        <dbReference type="Proteomes" id="UP000053766"/>
    </source>
</evidence>
<accession>A0A0D8XTP2</accession>
<feature type="compositionally biased region" description="Basic and acidic residues" evidence="2">
    <location>
        <begin position="585"/>
        <end position="595"/>
    </location>
</feature>
<reference evidence="3 4" key="1">
    <citation type="submission" date="2013-11" db="EMBL/GenBank/DDBJ databases">
        <title>Draft genome of the bovine lungworm Dictyocaulus viviparus.</title>
        <authorList>
            <person name="Mitreva M."/>
        </authorList>
    </citation>
    <scope>NUCLEOTIDE SEQUENCE [LARGE SCALE GENOMIC DNA]</scope>
    <source>
        <strain evidence="3 4">HannoverDv2000</strain>
    </source>
</reference>
<name>A0A0D8XTP2_DICVI</name>
<dbReference type="AlphaFoldDB" id="A0A0D8XTP2"/>
<dbReference type="Proteomes" id="UP000053766">
    <property type="component" value="Unassembled WGS sequence"/>
</dbReference>
<feature type="compositionally biased region" description="Basic and acidic residues" evidence="2">
    <location>
        <begin position="202"/>
        <end position="227"/>
    </location>
</feature>
<feature type="compositionally biased region" description="Basic and acidic residues" evidence="2">
    <location>
        <begin position="242"/>
        <end position="251"/>
    </location>
</feature>
<feature type="compositionally biased region" description="Polar residues" evidence="2">
    <location>
        <begin position="299"/>
        <end position="308"/>
    </location>
</feature>
<feature type="compositionally biased region" description="Polar residues" evidence="2">
    <location>
        <begin position="542"/>
        <end position="571"/>
    </location>
</feature>
<feature type="region of interest" description="Disordered" evidence="2">
    <location>
        <begin position="730"/>
        <end position="755"/>
    </location>
</feature>
<evidence type="ECO:0000313" key="3">
    <source>
        <dbReference type="EMBL" id="KJH47885.1"/>
    </source>
</evidence>
<evidence type="ECO:0000256" key="2">
    <source>
        <dbReference type="SAM" id="MobiDB-lite"/>
    </source>
</evidence>
<feature type="compositionally biased region" description="Polar residues" evidence="2">
    <location>
        <begin position="179"/>
        <end position="189"/>
    </location>
</feature>
<evidence type="ECO:0000256" key="1">
    <source>
        <dbReference type="SAM" id="Coils"/>
    </source>
</evidence>
<keyword evidence="1" id="KW-0175">Coiled coil</keyword>
<feature type="region of interest" description="Disordered" evidence="2">
    <location>
        <begin position="144"/>
        <end position="257"/>
    </location>
</feature>
<feature type="compositionally biased region" description="Basic and acidic residues" evidence="2">
    <location>
        <begin position="161"/>
        <end position="178"/>
    </location>
</feature>
<feature type="coiled-coil region" evidence="1">
    <location>
        <begin position="641"/>
        <end position="689"/>
    </location>
</feature>
<feature type="compositionally biased region" description="Polar residues" evidence="2">
    <location>
        <begin position="144"/>
        <end position="155"/>
    </location>
</feature>
<protein>
    <submittedName>
        <fullName evidence="3">Uncharacterized protein</fullName>
    </submittedName>
</protein>
<keyword evidence="4" id="KW-1185">Reference proteome</keyword>
<feature type="region of interest" description="Disordered" evidence="2">
    <location>
        <begin position="585"/>
        <end position="604"/>
    </location>
</feature>
<feature type="compositionally biased region" description="Polar residues" evidence="2">
    <location>
        <begin position="740"/>
        <end position="755"/>
    </location>
</feature>
<feature type="region of interest" description="Disordered" evidence="2">
    <location>
        <begin position="298"/>
        <end position="319"/>
    </location>
</feature>
<proteinExistence type="predicted"/>
<gene>
    <name evidence="3" type="ORF">DICVIV_06013</name>
</gene>